<organism evidence="1 2">
    <name type="scientific">Pleurodeles waltl</name>
    <name type="common">Iberian ribbed newt</name>
    <dbReference type="NCBI Taxonomy" id="8319"/>
    <lineage>
        <taxon>Eukaryota</taxon>
        <taxon>Metazoa</taxon>
        <taxon>Chordata</taxon>
        <taxon>Craniata</taxon>
        <taxon>Vertebrata</taxon>
        <taxon>Euteleostomi</taxon>
        <taxon>Amphibia</taxon>
        <taxon>Batrachia</taxon>
        <taxon>Caudata</taxon>
        <taxon>Salamandroidea</taxon>
        <taxon>Salamandridae</taxon>
        <taxon>Pleurodelinae</taxon>
        <taxon>Pleurodeles</taxon>
    </lineage>
</organism>
<dbReference type="EMBL" id="JANPWB010000008">
    <property type="protein sequence ID" value="KAJ1166610.1"/>
    <property type="molecule type" value="Genomic_DNA"/>
</dbReference>
<keyword evidence="2" id="KW-1185">Reference proteome</keyword>
<dbReference type="Proteomes" id="UP001066276">
    <property type="component" value="Chromosome 4_2"/>
</dbReference>
<evidence type="ECO:0000313" key="1">
    <source>
        <dbReference type="EMBL" id="KAJ1166610.1"/>
    </source>
</evidence>
<name>A0AAV7SRB5_PLEWA</name>
<evidence type="ECO:0000313" key="2">
    <source>
        <dbReference type="Proteomes" id="UP001066276"/>
    </source>
</evidence>
<protein>
    <submittedName>
        <fullName evidence="1">Uncharacterized protein</fullName>
    </submittedName>
</protein>
<reference evidence="1" key="1">
    <citation type="journal article" date="2022" name="bioRxiv">
        <title>Sequencing and chromosome-scale assembly of the giantPleurodeles waltlgenome.</title>
        <authorList>
            <person name="Brown T."/>
            <person name="Elewa A."/>
            <person name="Iarovenko S."/>
            <person name="Subramanian E."/>
            <person name="Araus A.J."/>
            <person name="Petzold A."/>
            <person name="Susuki M."/>
            <person name="Suzuki K.-i.T."/>
            <person name="Hayashi T."/>
            <person name="Toyoda A."/>
            <person name="Oliveira C."/>
            <person name="Osipova E."/>
            <person name="Leigh N.D."/>
            <person name="Simon A."/>
            <person name="Yun M.H."/>
        </authorList>
    </citation>
    <scope>NUCLEOTIDE SEQUENCE</scope>
    <source>
        <strain evidence="1">20211129_DDA</strain>
        <tissue evidence="1">Liver</tissue>
    </source>
</reference>
<sequence length="94" mass="10204">MPTTSVSGFFVSSPARHCCRAFDSPGIRAETHLPEMRPLSSAGQLIQSFLFQRRTSSTVRASLGLLATAGAAFYWSAPRLIWAAIRAEDHPPDA</sequence>
<dbReference type="AlphaFoldDB" id="A0AAV7SRB5"/>
<gene>
    <name evidence="1" type="ORF">NDU88_007009</name>
</gene>
<proteinExistence type="predicted"/>
<accession>A0AAV7SRB5</accession>
<comment type="caution">
    <text evidence="1">The sequence shown here is derived from an EMBL/GenBank/DDBJ whole genome shotgun (WGS) entry which is preliminary data.</text>
</comment>